<reference evidence="2" key="1">
    <citation type="submission" date="2022-05" db="EMBL/GenBank/DDBJ databases">
        <title>The Musa troglodytarum L. genome provides insights into the mechanism of non-climacteric behaviour and enrichment of carotenoids.</title>
        <authorList>
            <person name="Wang J."/>
        </authorList>
    </citation>
    <scope>NUCLEOTIDE SEQUENCE</scope>
    <source>
        <tissue evidence="2">Leaf</tissue>
    </source>
</reference>
<evidence type="ECO:0000256" key="1">
    <source>
        <dbReference type="SAM" id="MobiDB-lite"/>
    </source>
</evidence>
<proteinExistence type="predicted"/>
<feature type="compositionally biased region" description="Basic and acidic residues" evidence="1">
    <location>
        <begin position="50"/>
        <end position="62"/>
    </location>
</feature>
<organism evidence="2 3">
    <name type="scientific">Musa troglodytarum</name>
    <name type="common">fe'i banana</name>
    <dbReference type="NCBI Taxonomy" id="320322"/>
    <lineage>
        <taxon>Eukaryota</taxon>
        <taxon>Viridiplantae</taxon>
        <taxon>Streptophyta</taxon>
        <taxon>Embryophyta</taxon>
        <taxon>Tracheophyta</taxon>
        <taxon>Spermatophyta</taxon>
        <taxon>Magnoliopsida</taxon>
        <taxon>Liliopsida</taxon>
        <taxon>Zingiberales</taxon>
        <taxon>Musaceae</taxon>
        <taxon>Musa</taxon>
    </lineage>
</organism>
<evidence type="ECO:0000313" key="3">
    <source>
        <dbReference type="Proteomes" id="UP001055439"/>
    </source>
</evidence>
<feature type="region of interest" description="Disordered" evidence="1">
    <location>
        <begin position="32"/>
        <end position="86"/>
    </location>
</feature>
<keyword evidence="3" id="KW-1185">Reference proteome</keyword>
<gene>
    <name evidence="2" type="ORF">MUK42_37383</name>
</gene>
<dbReference type="AlphaFoldDB" id="A0A9E7EGH6"/>
<name>A0A9E7EGH6_9LILI</name>
<evidence type="ECO:0000313" key="2">
    <source>
        <dbReference type="EMBL" id="URD76462.1"/>
    </source>
</evidence>
<sequence>MIHRRSHCVGPTIASERKPKIKGVALKLGAIRPKERTTPPKALIDLLSFDPKEKRSDGDDPNLRPLPSYSLSSSSPPLVDRHRPLRSPSSVADLKFLSRIAAETLRRPKPLGYHIFCTHQIVCSQMSGDF</sequence>
<accession>A0A9E7EGH6</accession>
<protein>
    <submittedName>
        <fullName evidence="2">Uncharacterized protein</fullName>
    </submittedName>
</protein>
<dbReference type="EMBL" id="CP097502">
    <property type="protein sequence ID" value="URD76462.1"/>
    <property type="molecule type" value="Genomic_DNA"/>
</dbReference>
<feature type="compositionally biased region" description="Low complexity" evidence="1">
    <location>
        <begin position="63"/>
        <end position="78"/>
    </location>
</feature>
<dbReference type="Proteomes" id="UP001055439">
    <property type="component" value="Chromosome 1"/>
</dbReference>